<protein>
    <submittedName>
        <fullName evidence="1">Uncharacterized protein</fullName>
    </submittedName>
</protein>
<evidence type="ECO:0000313" key="1">
    <source>
        <dbReference type="EMBL" id="SCY26453.1"/>
    </source>
</evidence>
<dbReference type="RefSeq" id="WP_176758881.1">
    <property type="nucleotide sequence ID" value="NZ_FMUS01000005.1"/>
</dbReference>
<reference evidence="1 2" key="1">
    <citation type="submission" date="2016-10" db="EMBL/GenBank/DDBJ databases">
        <authorList>
            <person name="de Groot N.N."/>
        </authorList>
    </citation>
    <scope>NUCLEOTIDE SEQUENCE [LARGE SCALE GENOMIC DNA]</scope>
    <source>
        <strain evidence="1 2">DSM 18978</strain>
    </source>
</reference>
<sequence>MITKTEEGEKEIMTGTNKEMQEEMVGVLTAISIVSKRLAKRLLELDEEKSKKGEKKDE</sequence>
<proteinExistence type="predicted"/>
<gene>
    <name evidence="1" type="ORF">SAMN03080606_01162</name>
</gene>
<dbReference type="Proteomes" id="UP000198636">
    <property type="component" value="Unassembled WGS sequence"/>
</dbReference>
<evidence type="ECO:0000313" key="2">
    <source>
        <dbReference type="Proteomes" id="UP000198636"/>
    </source>
</evidence>
<dbReference type="STRING" id="1120976.SAMN03080606_01162"/>
<keyword evidence="2" id="KW-1185">Reference proteome</keyword>
<name>A0A1G5EHG6_9FIRM</name>
<dbReference type="EMBL" id="FMUS01000005">
    <property type="protein sequence ID" value="SCY26453.1"/>
    <property type="molecule type" value="Genomic_DNA"/>
</dbReference>
<dbReference type="AlphaFoldDB" id="A0A1G5EHG6"/>
<accession>A0A1G5EHG6</accession>
<organism evidence="1 2">
    <name type="scientific">Alkaliphilus peptidifermentans DSM 18978</name>
    <dbReference type="NCBI Taxonomy" id="1120976"/>
    <lineage>
        <taxon>Bacteria</taxon>
        <taxon>Bacillati</taxon>
        <taxon>Bacillota</taxon>
        <taxon>Clostridia</taxon>
        <taxon>Peptostreptococcales</taxon>
        <taxon>Natronincolaceae</taxon>
        <taxon>Alkaliphilus</taxon>
    </lineage>
</organism>